<dbReference type="Pfam" id="PF02656">
    <property type="entry name" value="DUF202"/>
    <property type="match status" value="1"/>
</dbReference>
<dbReference type="PANTHER" id="PTHR34187:SF2">
    <property type="entry name" value="DUF202 DOMAIN-CONTAINING PROTEIN"/>
    <property type="match status" value="1"/>
</dbReference>
<feature type="transmembrane region" description="Helical" evidence="6">
    <location>
        <begin position="179"/>
        <end position="200"/>
    </location>
</feature>
<evidence type="ECO:0000256" key="4">
    <source>
        <dbReference type="ARBA" id="ARBA00022989"/>
    </source>
</evidence>
<keyword evidence="2" id="KW-1003">Cell membrane</keyword>
<keyword evidence="3 6" id="KW-0812">Transmembrane</keyword>
<proteinExistence type="predicted"/>
<evidence type="ECO:0000313" key="9">
    <source>
        <dbReference type="Proteomes" id="UP001476247"/>
    </source>
</evidence>
<evidence type="ECO:0000256" key="2">
    <source>
        <dbReference type="ARBA" id="ARBA00022475"/>
    </source>
</evidence>
<evidence type="ECO:0000259" key="7">
    <source>
        <dbReference type="Pfam" id="PF02656"/>
    </source>
</evidence>
<organism evidence="8 9">
    <name type="scientific">Helicostylum pulchrum</name>
    <dbReference type="NCBI Taxonomy" id="562976"/>
    <lineage>
        <taxon>Eukaryota</taxon>
        <taxon>Fungi</taxon>
        <taxon>Fungi incertae sedis</taxon>
        <taxon>Mucoromycota</taxon>
        <taxon>Mucoromycotina</taxon>
        <taxon>Mucoromycetes</taxon>
        <taxon>Mucorales</taxon>
        <taxon>Mucorineae</taxon>
        <taxon>Mucoraceae</taxon>
        <taxon>Helicostylum</taxon>
    </lineage>
</organism>
<keyword evidence="4 6" id="KW-1133">Transmembrane helix</keyword>
<keyword evidence="9" id="KW-1185">Reference proteome</keyword>
<dbReference type="EMBL" id="BAABUJ010000021">
    <property type="protein sequence ID" value="GAA5802017.1"/>
    <property type="molecule type" value="Genomic_DNA"/>
</dbReference>
<evidence type="ECO:0000256" key="5">
    <source>
        <dbReference type="ARBA" id="ARBA00023136"/>
    </source>
</evidence>
<keyword evidence="5 6" id="KW-0472">Membrane</keyword>
<accession>A0ABP9Y4Y4</accession>
<dbReference type="InterPro" id="IPR003807">
    <property type="entry name" value="DUF202"/>
</dbReference>
<evidence type="ECO:0000313" key="8">
    <source>
        <dbReference type="EMBL" id="GAA5802017.1"/>
    </source>
</evidence>
<evidence type="ECO:0000256" key="3">
    <source>
        <dbReference type="ARBA" id="ARBA00022692"/>
    </source>
</evidence>
<dbReference type="Proteomes" id="UP001476247">
    <property type="component" value="Unassembled WGS sequence"/>
</dbReference>
<feature type="transmembrane region" description="Helical" evidence="6">
    <location>
        <begin position="109"/>
        <end position="129"/>
    </location>
</feature>
<feature type="domain" description="DUF202" evidence="7">
    <location>
        <begin position="98"/>
        <end position="165"/>
    </location>
</feature>
<evidence type="ECO:0000256" key="6">
    <source>
        <dbReference type="SAM" id="Phobius"/>
    </source>
</evidence>
<sequence>MSMSKNGQHYRSTSYDSACYRTHISFKESQQHKRQDRNGVMFLPRQQNDDNITLVETETEKNEDDDKYFSSSFLLYLDDIYSKYSPAVVLENKGNTARDHLANERTYLAWFRTSLSLITLGIGIIQVYHVSTAHHKRIGRALGLIFVFSSILFLYFGNVRYFHAQWALQHGNFPASRGVITWASFCILFLFVGMFTVMLLETGIGK</sequence>
<protein>
    <recommendedName>
        <fullName evidence="7">DUF202 domain-containing protein</fullName>
    </recommendedName>
</protein>
<feature type="transmembrane region" description="Helical" evidence="6">
    <location>
        <begin position="141"/>
        <end position="159"/>
    </location>
</feature>
<gene>
    <name evidence="8" type="ORF">HPULCUR_007477</name>
</gene>
<dbReference type="PANTHER" id="PTHR34187">
    <property type="entry name" value="FGR18P"/>
    <property type="match status" value="1"/>
</dbReference>
<dbReference type="InterPro" id="IPR052053">
    <property type="entry name" value="IM_YidH-like"/>
</dbReference>
<comment type="caution">
    <text evidence="8">The sequence shown here is derived from an EMBL/GenBank/DDBJ whole genome shotgun (WGS) entry which is preliminary data.</text>
</comment>
<name>A0ABP9Y4Y4_9FUNG</name>
<evidence type="ECO:0000256" key="1">
    <source>
        <dbReference type="ARBA" id="ARBA00004651"/>
    </source>
</evidence>
<comment type="subcellular location">
    <subcellularLocation>
        <location evidence="1">Cell membrane</location>
        <topology evidence="1">Multi-pass membrane protein</topology>
    </subcellularLocation>
</comment>
<reference evidence="8 9" key="1">
    <citation type="submission" date="2024-04" db="EMBL/GenBank/DDBJ databases">
        <title>genome sequences of Mucor flavus KT1a and Helicostylum pulchrum KT1b strains isolation_sourced from the surface of a dry-aged beef.</title>
        <authorList>
            <person name="Toyotome T."/>
            <person name="Hosono M."/>
            <person name="Torimaru M."/>
            <person name="Fukuda K."/>
            <person name="Mikami N."/>
        </authorList>
    </citation>
    <scope>NUCLEOTIDE SEQUENCE [LARGE SCALE GENOMIC DNA]</scope>
    <source>
        <strain evidence="8 9">KT1b</strain>
    </source>
</reference>